<accession>A0A7W9T0H6</accession>
<evidence type="ECO:0000313" key="2">
    <source>
        <dbReference type="EMBL" id="MBB6058589.1"/>
    </source>
</evidence>
<evidence type="ECO:0000256" key="1">
    <source>
        <dbReference type="SAM" id="MobiDB-lite"/>
    </source>
</evidence>
<dbReference type="EMBL" id="JACHGG010000002">
    <property type="protein sequence ID" value="MBB6058589.1"/>
    <property type="molecule type" value="Genomic_DNA"/>
</dbReference>
<gene>
    <name evidence="2" type="ORF">HNQ93_001435</name>
</gene>
<sequence>MGRSTPGGDKQPPDKPGGDKQPPDKPGGDKPRTLPP</sequence>
<proteinExistence type="predicted"/>
<dbReference type="AlphaFoldDB" id="A0A7W9T0H6"/>
<feature type="compositionally biased region" description="Basic and acidic residues" evidence="1">
    <location>
        <begin position="11"/>
        <end position="36"/>
    </location>
</feature>
<evidence type="ECO:0000313" key="3">
    <source>
        <dbReference type="Proteomes" id="UP000532746"/>
    </source>
</evidence>
<protein>
    <submittedName>
        <fullName evidence="2">Uncharacterized protein</fullName>
    </submittedName>
</protein>
<reference evidence="2 3" key="1">
    <citation type="submission" date="2020-08" db="EMBL/GenBank/DDBJ databases">
        <title>Genomic Encyclopedia of Type Strains, Phase IV (KMG-IV): sequencing the most valuable type-strain genomes for metagenomic binning, comparative biology and taxonomic classification.</title>
        <authorList>
            <person name="Goeker M."/>
        </authorList>
    </citation>
    <scope>NUCLEOTIDE SEQUENCE [LARGE SCALE GENOMIC DNA]</scope>
    <source>
        <strain evidence="2 3">DSM 26718</strain>
    </source>
</reference>
<comment type="caution">
    <text evidence="2">The sequence shown here is derived from an EMBL/GenBank/DDBJ whole genome shotgun (WGS) entry which is preliminary data.</text>
</comment>
<feature type="region of interest" description="Disordered" evidence="1">
    <location>
        <begin position="1"/>
        <end position="36"/>
    </location>
</feature>
<dbReference type="Proteomes" id="UP000532746">
    <property type="component" value="Unassembled WGS sequence"/>
</dbReference>
<feature type="compositionally biased region" description="Low complexity" evidence="1">
    <location>
        <begin position="1"/>
        <end position="10"/>
    </location>
</feature>
<name>A0A7W9T0H6_9BACT</name>
<organism evidence="2 3">
    <name type="scientific">Hymenobacter luteus</name>
    <dbReference type="NCBI Taxonomy" id="1411122"/>
    <lineage>
        <taxon>Bacteria</taxon>
        <taxon>Pseudomonadati</taxon>
        <taxon>Bacteroidota</taxon>
        <taxon>Cytophagia</taxon>
        <taxon>Cytophagales</taxon>
        <taxon>Hymenobacteraceae</taxon>
        <taxon>Hymenobacter</taxon>
    </lineage>
</organism>
<keyword evidence="3" id="KW-1185">Reference proteome</keyword>